<dbReference type="InterPro" id="IPR050287">
    <property type="entry name" value="MTA/SAH_deaminase"/>
</dbReference>
<dbReference type="InterPro" id="IPR006680">
    <property type="entry name" value="Amidohydro-rel"/>
</dbReference>
<feature type="domain" description="Amidohydrolase-related" evidence="2">
    <location>
        <begin position="42"/>
        <end position="132"/>
    </location>
</feature>
<dbReference type="PANTHER" id="PTHR43794:SF11">
    <property type="entry name" value="AMIDOHYDROLASE-RELATED DOMAIN-CONTAINING PROTEIN"/>
    <property type="match status" value="1"/>
</dbReference>
<organism evidence="3 4">
    <name type="scientific">Kutzneria buriramensis</name>
    <dbReference type="NCBI Taxonomy" id="1045776"/>
    <lineage>
        <taxon>Bacteria</taxon>
        <taxon>Bacillati</taxon>
        <taxon>Actinomycetota</taxon>
        <taxon>Actinomycetes</taxon>
        <taxon>Pseudonocardiales</taxon>
        <taxon>Pseudonocardiaceae</taxon>
        <taxon>Kutzneria</taxon>
    </lineage>
</organism>
<protein>
    <submittedName>
        <fullName evidence="3">Cytosine/adenosine deaminase-related metal-dependent hydrolase</fullName>
    </submittedName>
</protein>
<dbReference type="InterPro" id="IPR032466">
    <property type="entry name" value="Metal_Hydrolase"/>
</dbReference>
<evidence type="ECO:0000313" key="3">
    <source>
        <dbReference type="EMBL" id="REH37155.1"/>
    </source>
</evidence>
<dbReference type="SUPFAM" id="SSF51556">
    <property type="entry name" value="Metallo-dependent hydrolases"/>
    <property type="match status" value="1"/>
</dbReference>
<dbReference type="Gene3D" id="2.30.40.10">
    <property type="entry name" value="Urease, subunit C, domain 1"/>
    <property type="match status" value="1"/>
</dbReference>
<dbReference type="SUPFAM" id="SSF51338">
    <property type="entry name" value="Composite domain of metallo-dependent hydrolases"/>
    <property type="match status" value="1"/>
</dbReference>
<feature type="domain" description="Amidohydrolase-related" evidence="2">
    <location>
        <begin position="182"/>
        <end position="353"/>
    </location>
</feature>
<sequence length="380" mass="37955">MLVIKGGHVVGVGVADVLISDGAIAGVGSFSGDSVIDASGLVVLPGFVDTHRHLVQAPMRGTGADLTLGAFLADVLPRMASLSPDDVRAAVLLGAVEALNAGVTTVVDWGHFGAASVEVEALVESGIRAVLGVGVDEAGGFSPAGLVTGAVASFGPSLPLEDNARDIEVARGLGLPTTMHVTSAGPVARLYDAGLLGPDLHFVHGNVCADDELKMLADAGCGLTVTPAVESMMGHGPAVYGRFLAAGGAPALGVDVVINSSADMFEQMRAALWLERLRGAELEAGSLLRAASADGARAIGLGAVTGSLEVGRRADVVLLSGFGHLSSEMVAGGIVATGGVGDVHTVLVDGRVVKRGGELVDHDLAGLRAAVAGVARQVLG</sequence>
<dbReference type="GO" id="GO:0016810">
    <property type="term" value="F:hydrolase activity, acting on carbon-nitrogen (but not peptide) bonds"/>
    <property type="evidence" value="ECO:0007669"/>
    <property type="project" value="InterPro"/>
</dbReference>
<gene>
    <name evidence="3" type="ORF">BCF44_115159</name>
</gene>
<evidence type="ECO:0000313" key="4">
    <source>
        <dbReference type="Proteomes" id="UP000256269"/>
    </source>
</evidence>
<accession>A0A3E0H482</accession>
<dbReference type="InterPro" id="IPR011059">
    <property type="entry name" value="Metal-dep_hydrolase_composite"/>
</dbReference>
<evidence type="ECO:0000256" key="1">
    <source>
        <dbReference type="ARBA" id="ARBA00022801"/>
    </source>
</evidence>
<keyword evidence="1 3" id="KW-0378">Hydrolase</keyword>
<dbReference type="Pfam" id="PF01979">
    <property type="entry name" value="Amidohydro_1"/>
    <property type="match status" value="2"/>
</dbReference>
<dbReference type="Proteomes" id="UP000256269">
    <property type="component" value="Unassembled WGS sequence"/>
</dbReference>
<dbReference type="Gene3D" id="3.20.20.140">
    <property type="entry name" value="Metal-dependent hydrolases"/>
    <property type="match status" value="1"/>
</dbReference>
<name>A0A3E0H482_9PSEU</name>
<dbReference type="OrthoDB" id="3189065at2"/>
<comment type="caution">
    <text evidence="3">The sequence shown here is derived from an EMBL/GenBank/DDBJ whole genome shotgun (WGS) entry which is preliminary data.</text>
</comment>
<evidence type="ECO:0000259" key="2">
    <source>
        <dbReference type="Pfam" id="PF01979"/>
    </source>
</evidence>
<reference evidence="3 4" key="1">
    <citation type="submission" date="2018-08" db="EMBL/GenBank/DDBJ databases">
        <title>Genomic Encyclopedia of Archaeal and Bacterial Type Strains, Phase II (KMG-II): from individual species to whole genera.</title>
        <authorList>
            <person name="Goeker M."/>
        </authorList>
    </citation>
    <scope>NUCLEOTIDE SEQUENCE [LARGE SCALE GENOMIC DNA]</scope>
    <source>
        <strain evidence="3 4">DSM 45791</strain>
    </source>
</reference>
<dbReference type="RefSeq" id="WP_116179304.1">
    <property type="nucleotide sequence ID" value="NZ_CP144375.1"/>
</dbReference>
<keyword evidence="4" id="KW-1185">Reference proteome</keyword>
<dbReference type="PANTHER" id="PTHR43794">
    <property type="entry name" value="AMINOHYDROLASE SSNA-RELATED"/>
    <property type="match status" value="1"/>
</dbReference>
<dbReference type="AlphaFoldDB" id="A0A3E0H482"/>
<dbReference type="EMBL" id="QUNO01000015">
    <property type="protein sequence ID" value="REH37155.1"/>
    <property type="molecule type" value="Genomic_DNA"/>
</dbReference>
<proteinExistence type="predicted"/>